<keyword evidence="9" id="KW-1185">Reference proteome</keyword>
<feature type="transmembrane region" description="Helical" evidence="6">
    <location>
        <begin position="75"/>
        <end position="98"/>
    </location>
</feature>
<dbReference type="PANTHER" id="PTHR22911">
    <property type="entry name" value="ACYL-MALONYL CONDENSING ENZYME-RELATED"/>
    <property type="match status" value="1"/>
</dbReference>
<gene>
    <name evidence="8" type="ORF">NUH88_11195</name>
</gene>
<evidence type="ECO:0000313" key="8">
    <source>
        <dbReference type="EMBL" id="UUX47985.1"/>
    </source>
</evidence>
<feature type="transmembrane region" description="Helical" evidence="6">
    <location>
        <begin position="214"/>
        <end position="231"/>
    </location>
</feature>
<feature type="transmembrane region" description="Helical" evidence="6">
    <location>
        <begin position="129"/>
        <end position="146"/>
    </location>
</feature>
<reference evidence="8" key="1">
    <citation type="submission" date="2022-08" db="EMBL/GenBank/DDBJ databases">
        <title>Nisaea acidiphila sp. nov., isolated from a marine algal debris and emended description of the genus Nisaea Urios et al. 2008.</title>
        <authorList>
            <person name="Kwon K."/>
        </authorList>
    </citation>
    <scope>NUCLEOTIDE SEQUENCE</scope>
    <source>
        <strain evidence="8">MEBiC11861</strain>
    </source>
</reference>
<dbReference type="EMBL" id="CP102480">
    <property type="protein sequence ID" value="UUX47985.1"/>
    <property type="molecule type" value="Genomic_DNA"/>
</dbReference>
<dbReference type="Proteomes" id="UP001060336">
    <property type="component" value="Chromosome"/>
</dbReference>
<sequence length="302" mass="32604">MQLIAAFSALPAPVRATLLMCSAMVFFTSMGIFIRLASEHLHVLEVVFFRNFLAVVLMAPWIMRQGLGALRTERYGLYSLRAAINLVAMAAGFAAITMIPLAEATALGFTAPLFATIGAVLVLGEVIRVRRVAALVAGFVGMLIVLRPGMEAISAGALLALGNALGISVTALVVKKLTATERPEAIVLWMVLLQSPLSLVPALFFWTWPDAMTWLWLFCLAGAGTLGHMCWTRACGLAEITQLQPLEFVKLPLIAVMGFLLFGEGPTLWVWLGGAVIFCSTAYISHREAVMARRKAREAAGR</sequence>
<organism evidence="8 9">
    <name type="scientific">Nisaea acidiphila</name>
    <dbReference type="NCBI Taxonomy" id="1862145"/>
    <lineage>
        <taxon>Bacteria</taxon>
        <taxon>Pseudomonadati</taxon>
        <taxon>Pseudomonadota</taxon>
        <taxon>Alphaproteobacteria</taxon>
        <taxon>Rhodospirillales</taxon>
        <taxon>Thalassobaculaceae</taxon>
        <taxon>Nisaea</taxon>
    </lineage>
</organism>
<dbReference type="InterPro" id="IPR000620">
    <property type="entry name" value="EamA_dom"/>
</dbReference>
<protein>
    <submittedName>
        <fullName evidence="8">DMT family transporter</fullName>
    </submittedName>
</protein>
<dbReference type="SUPFAM" id="SSF103481">
    <property type="entry name" value="Multidrug resistance efflux transporter EmrE"/>
    <property type="match status" value="2"/>
</dbReference>
<feature type="domain" description="EamA" evidence="7">
    <location>
        <begin position="17"/>
        <end position="146"/>
    </location>
</feature>
<feature type="transmembrane region" description="Helical" evidence="6">
    <location>
        <begin position="243"/>
        <end position="262"/>
    </location>
</feature>
<feature type="domain" description="EamA" evidence="7">
    <location>
        <begin position="155"/>
        <end position="285"/>
    </location>
</feature>
<accession>A0A9J7AN34</accession>
<evidence type="ECO:0000256" key="5">
    <source>
        <dbReference type="ARBA" id="ARBA00023136"/>
    </source>
</evidence>
<evidence type="ECO:0000313" key="9">
    <source>
        <dbReference type="Proteomes" id="UP001060336"/>
    </source>
</evidence>
<feature type="transmembrane region" description="Helical" evidence="6">
    <location>
        <begin position="186"/>
        <end position="208"/>
    </location>
</feature>
<evidence type="ECO:0000256" key="3">
    <source>
        <dbReference type="ARBA" id="ARBA00022692"/>
    </source>
</evidence>
<feature type="transmembrane region" description="Helical" evidence="6">
    <location>
        <begin position="12"/>
        <end position="34"/>
    </location>
</feature>
<dbReference type="GO" id="GO:0016020">
    <property type="term" value="C:membrane"/>
    <property type="evidence" value="ECO:0007669"/>
    <property type="project" value="UniProtKB-SubCell"/>
</dbReference>
<evidence type="ECO:0000256" key="4">
    <source>
        <dbReference type="ARBA" id="ARBA00022989"/>
    </source>
</evidence>
<name>A0A9J7AN34_9PROT</name>
<dbReference type="InterPro" id="IPR037185">
    <property type="entry name" value="EmrE-like"/>
</dbReference>
<evidence type="ECO:0000256" key="1">
    <source>
        <dbReference type="ARBA" id="ARBA00004141"/>
    </source>
</evidence>
<evidence type="ECO:0000259" key="7">
    <source>
        <dbReference type="Pfam" id="PF00892"/>
    </source>
</evidence>
<keyword evidence="3 6" id="KW-0812">Transmembrane</keyword>
<feature type="transmembrane region" description="Helical" evidence="6">
    <location>
        <begin position="152"/>
        <end position="174"/>
    </location>
</feature>
<dbReference type="Pfam" id="PF00892">
    <property type="entry name" value="EamA"/>
    <property type="match status" value="2"/>
</dbReference>
<comment type="subcellular location">
    <subcellularLocation>
        <location evidence="1">Membrane</location>
        <topology evidence="1">Multi-pass membrane protein</topology>
    </subcellularLocation>
</comment>
<evidence type="ECO:0000256" key="2">
    <source>
        <dbReference type="ARBA" id="ARBA00009853"/>
    </source>
</evidence>
<keyword evidence="5 6" id="KW-0472">Membrane</keyword>
<dbReference type="PANTHER" id="PTHR22911:SF6">
    <property type="entry name" value="SOLUTE CARRIER FAMILY 35 MEMBER G1"/>
    <property type="match status" value="1"/>
</dbReference>
<feature type="transmembrane region" description="Helical" evidence="6">
    <location>
        <begin position="46"/>
        <end position="63"/>
    </location>
</feature>
<comment type="similarity">
    <text evidence="2">Belongs to the drug/metabolite transporter (DMT) superfamily. 10 TMS drug/metabolite exporter (DME) (TC 2.A.7.3) family.</text>
</comment>
<dbReference type="RefSeq" id="WP_257766494.1">
    <property type="nucleotide sequence ID" value="NZ_CP102480.1"/>
</dbReference>
<proteinExistence type="inferred from homology"/>
<evidence type="ECO:0000256" key="6">
    <source>
        <dbReference type="SAM" id="Phobius"/>
    </source>
</evidence>
<feature type="transmembrane region" description="Helical" evidence="6">
    <location>
        <begin position="104"/>
        <end position="122"/>
    </location>
</feature>
<dbReference type="KEGG" id="naci:NUH88_11195"/>
<dbReference type="AlphaFoldDB" id="A0A9J7AN34"/>
<keyword evidence="4 6" id="KW-1133">Transmembrane helix</keyword>
<feature type="transmembrane region" description="Helical" evidence="6">
    <location>
        <begin position="268"/>
        <end position="285"/>
    </location>
</feature>